<name>A0ACB8F7M0_9SAUR</name>
<sequence>MTILISCPYQASEVDPDGEMTVHSFAMVTIRVVDLNNHPPTFYGENGLQNRFELTMYEHPPEGEILRGLKLPSSILLDQGANAKFNLRLAGPGGIFHVVPQTVLNEAQVTVIVENSAAIDYEKFQVLSFKVPTCHYDPRIHE</sequence>
<protein>
    <submittedName>
        <fullName evidence="1">Cadherin- member 1</fullName>
    </submittedName>
</protein>
<evidence type="ECO:0000313" key="2">
    <source>
        <dbReference type="Proteomes" id="UP000827872"/>
    </source>
</evidence>
<evidence type="ECO:0000313" key="1">
    <source>
        <dbReference type="EMBL" id="KAH8001402.1"/>
    </source>
</evidence>
<comment type="caution">
    <text evidence="1">The sequence shown here is derived from an EMBL/GenBank/DDBJ whole genome shotgun (WGS) entry which is preliminary data.</text>
</comment>
<organism evidence="1 2">
    <name type="scientific">Sphaerodactylus townsendi</name>
    <dbReference type="NCBI Taxonomy" id="933632"/>
    <lineage>
        <taxon>Eukaryota</taxon>
        <taxon>Metazoa</taxon>
        <taxon>Chordata</taxon>
        <taxon>Craniata</taxon>
        <taxon>Vertebrata</taxon>
        <taxon>Euteleostomi</taxon>
        <taxon>Lepidosauria</taxon>
        <taxon>Squamata</taxon>
        <taxon>Bifurcata</taxon>
        <taxon>Gekkota</taxon>
        <taxon>Sphaerodactylidae</taxon>
        <taxon>Sphaerodactylus</taxon>
    </lineage>
</organism>
<proteinExistence type="predicted"/>
<dbReference type="EMBL" id="CM037621">
    <property type="protein sequence ID" value="KAH8001402.1"/>
    <property type="molecule type" value="Genomic_DNA"/>
</dbReference>
<gene>
    <name evidence="1" type="primary">CDHR1_2</name>
    <name evidence="1" type="ORF">K3G42_006463</name>
</gene>
<accession>A0ACB8F7M0</accession>
<keyword evidence="2" id="KW-1185">Reference proteome</keyword>
<reference evidence="1" key="1">
    <citation type="submission" date="2021-08" db="EMBL/GenBank/DDBJ databases">
        <title>The first chromosome-level gecko genome reveals the dynamic sex chromosomes of Neotropical dwarf geckos (Sphaerodactylidae: Sphaerodactylus).</title>
        <authorList>
            <person name="Pinto B.J."/>
            <person name="Keating S.E."/>
            <person name="Gamble T."/>
        </authorList>
    </citation>
    <scope>NUCLEOTIDE SEQUENCE</scope>
    <source>
        <strain evidence="1">TG3544</strain>
    </source>
</reference>
<dbReference type="Proteomes" id="UP000827872">
    <property type="component" value="Linkage Group LG08"/>
</dbReference>